<dbReference type="PROSITE" id="PS50234">
    <property type="entry name" value="VWFA"/>
    <property type="match status" value="1"/>
</dbReference>
<dbReference type="SMART" id="SM00327">
    <property type="entry name" value="VWA"/>
    <property type="match status" value="1"/>
</dbReference>
<dbReference type="PANTHER" id="PTHR10579">
    <property type="entry name" value="CALCIUM-ACTIVATED CHLORIDE CHANNEL REGULATOR"/>
    <property type="match status" value="1"/>
</dbReference>
<keyword evidence="4" id="KW-1185">Reference proteome</keyword>
<dbReference type="Gene3D" id="3.40.50.410">
    <property type="entry name" value="von Willebrand factor, type A domain"/>
    <property type="match status" value="1"/>
</dbReference>
<dbReference type="EMBL" id="JAFDVH010000002">
    <property type="protein sequence ID" value="KAG7487744.1"/>
    <property type="molecule type" value="Genomic_DNA"/>
</dbReference>
<protein>
    <recommendedName>
        <fullName evidence="2">VWFA domain-containing protein</fullName>
    </recommendedName>
</protein>
<comment type="caution">
    <text evidence="3">The sequence shown here is derived from an EMBL/GenBank/DDBJ whole genome shotgun (WGS) entry which is preliminary data.</text>
</comment>
<sequence length="519" mass="57938">MHSRAFAFLIIYLLGSASGIKLDGNGYTNILFAINPAVPEDTQLIERIKDMVIESSQYLFKASFKRFYFKEVKILVPSNWSKGQYSRGRTETYDKANIIITEPNPLHGNDPYTQQFDECGAPGEYIHLTPNFLLNDSLIEVYGPRGRVFVHEWAHLRWGVYDEYNEEKPFYLSGNIIEATRCPKTIVGSMIAVSKPHKSCPLDQNTGLPMADCAFYPAMHQNIQASIMYLPSLDFTGFCDKTSHSVEAPNEQNRICNYRSVQEVIDLSGDSKSSVPMETSTPPETKFTVLKRSRRVICLVLDVSGSMSGDRILRQRQAASLFLRRIIEEMSFVGIVTFTHTADILEYLKLIDGETTREALVNSLPSHASGGTNICAGLEKGFEVLRKDNGDTTGDEIIFLTDGESEITCLDRVAQSGAIVQTIALGPSPNAILQHMSEISVTGGKYFVASERLDTNELLDVFASLTTSDGDLTRQTIQLESTGREQMEMACSMGLFLLIKQLEITQPIWLFTKQIHPTS</sequence>
<keyword evidence="1" id="KW-0732">Signal</keyword>
<dbReference type="CDD" id="cd00198">
    <property type="entry name" value="vWFA"/>
    <property type="match status" value="1"/>
</dbReference>
<dbReference type="InterPro" id="IPR051266">
    <property type="entry name" value="CLCR"/>
</dbReference>
<evidence type="ECO:0000256" key="1">
    <source>
        <dbReference type="SAM" id="SignalP"/>
    </source>
</evidence>
<dbReference type="InterPro" id="IPR002035">
    <property type="entry name" value="VWF_A"/>
</dbReference>
<organism evidence="3 4">
    <name type="scientific">Megalops atlanticus</name>
    <name type="common">Tarpon</name>
    <name type="synonym">Clupea gigantea</name>
    <dbReference type="NCBI Taxonomy" id="7932"/>
    <lineage>
        <taxon>Eukaryota</taxon>
        <taxon>Metazoa</taxon>
        <taxon>Chordata</taxon>
        <taxon>Craniata</taxon>
        <taxon>Vertebrata</taxon>
        <taxon>Euteleostomi</taxon>
        <taxon>Actinopterygii</taxon>
        <taxon>Neopterygii</taxon>
        <taxon>Teleostei</taxon>
        <taxon>Elopiformes</taxon>
        <taxon>Megalopidae</taxon>
        <taxon>Megalops</taxon>
    </lineage>
</organism>
<feature type="signal peptide" evidence="1">
    <location>
        <begin position="1"/>
        <end position="19"/>
    </location>
</feature>
<dbReference type="PANTHER" id="PTHR10579:SF172">
    <property type="entry name" value="CALCIUM-ACTIVATED CHLORIDE CHANNEL REGULATOR 4 PRECURSOR-RELATED"/>
    <property type="match status" value="1"/>
</dbReference>
<dbReference type="AlphaFoldDB" id="A0A9D3TJQ0"/>
<evidence type="ECO:0000259" key="2">
    <source>
        <dbReference type="PROSITE" id="PS50234"/>
    </source>
</evidence>
<feature type="chain" id="PRO_5039314678" description="VWFA domain-containing protein" evidence="1">
    <location>
        <begin position="20"/>
        <end position="519"/>
    </location>
</feature>
<dbReference type="OrthoDB" id="687730at2759"/>
<reference evidence="3" key="1">
    <citation type="submission" date="2021-01" db="EMBL/GenBank/DDBJ databases">
        <authorList>
            <person name="Zahm M."/>
            <person name="Roques C."/>
            <person name="Cabau C."/>
            <person name="Klopp C."/>
            <person name="Donnadieu C."/>
            <person name="Jouanno E."/>
            <person name="Lampietro C."/>
            <person name="Louis A."/>
            <person name="Herpin A."/>
            <person name="Echchiki A."/>
            <person name="Berthelot C."/>
            <person name="Parey E."/>
            <person name="Roest-Crollius H."/>
            <person name="Braasch I."/>
            <person name="Postlethwait J."/>
            <person name="Bobe J."/>
            <person name="Montfort J."/>
            <person name="Bouchez O."/>
            <person name="Begum T."/>
            <person name="Mejri S."/>
            <person name="Adams A."/>
            <person name="Chen W.-J."/>
            <person name="Guiguen Y."/>
        </authorList>
    </citation>
    <scope>NUCLEOTIDE SEQUENCE</scope>
    <source>
        <strain evidence="3">YG-15Mar2019-1</strain>
        <tissue evidence="3">Brain</tissue>
    </source>
</reference>
<dbReference type="InterPro" id="IPR036465">
    <property type="entry name" value="vWFA_dom_sf"/>
</dbReference>
<gene>
    <name evidence="3" type="ORF">MATL_G00026730</name>
</gene>
<dbReference type="GO" id="GO:0005886">
    <property type="term" value="C:plasma membrane"/>
    <property type="evidence" value="ECO:0007669"/>
    <property type="project" value="TreeGrafter"/>
</dbReference>
<evidence type="ECO:0000313" key="3">
    <source>
        <dbReference type="EMBL" id="KAG7487744.1"/>
    </source>
</evidence>
<dbReference type="Pfam" id="PF08434">
    <property type="entry name" value="CLCA"/>
    <property type="match status" value="1"/>
</dbReference>
<dbReference type="Proteomes" id="UP001046870">
    <property type="component" value="Chromosome 2"/>
</dbReference>
<accession>A0A9D3TJQ0</accession>
<dbReference type="InterPro" id="IPR013642">
    <property type="entry name" value="CLCA_N"/>
</dbReference>
<evidence type="ECO:0000313" key="4">
    <source>
        <dbReference type="Proteomes" id="UP001046870"/>
    </source>
</evidence>
<name>A0A9D3TJQ0_MEGAT</name>
<feature type="domain" description="VWFA" evidence="2">
    <location>
        <begin position="296"/>
        <end position="465"/>
    </location>
</feature>
<dbReference type="Pfam" id="PF13519">
    <property type="entry name" value="VWA_2"/>
    <property type="match status" value="1"/>
</dbReference>
<proteinExistence type="predicted"/>
<dbReference type="SUPFAM" id="SSF53300">
    <property type="entry name" value="vWA-like"/>
    <property type="match status" value="1"/>
</dbReference>